<accession>A0A1G6WL87</accession>
<keyword evidence="1" id="KW-0732">Signal</keyword>
<sequence>MAQVSYAAKVRLFLALATALSLAAAGCSAERPAQRPPASDDGRSPSAVVAALRPLDACALGATEGLTAVGLGPHRCRFDGQAGQDYLFLVIGAYMDAATRAASPPEEVAIDGARGWRRSLDTGCQMAVPVGADLVIRVSSLRGYKSPRPQSHRCADATAAAGRVVERLGTPAAVSPRPPRRDACDLLDRAAGDHVRGLDLRFDEVNYGLDHCQARRTVPGGWSQEYSVQVRYGRADPRQKGTRQISVEGRAVTVAETSKDCEYGWAAEPSPVARPELSEIMVRLRAPDCARAAELAPRVMRFYVTPPPEVAPQSPIPLPHS</sequence>
<evidence type="ECO:0000313" key="2">
    <source>
        <dbReference type="EMBL" id="SDD66720.1"/>
    </source>
</evidence>
<reference evidence="3" key="1">
    <citation type="submission" date="2016-10" db="EMBL/GenBank/DDBJ databases">
        <authorList>
            <person name="Varghese N."/>
            <person name="Submissions S."/>
        </authorList>
    </citation>
    <scope>NUCLEOTIDE SEQUENCE [LARGE SCALE GENOMIC DNA]</scope>
    <source>
        <strain evidence="3">IBRC-M 10403</strain>
    </source>
</reference>
<evidence type="ECO:0000313" key="3">
    <source>
        <dbReference type="Proteomes" id="UP000199501"/>
    </source>
</evidence>
<name>A0A1G6WL87_9PSEU</name>
<dbReference type="EMBL" id="FMZZ01000015">
    <property type="protein sequence ID" value="SDD66720.1"/>
    <property type="molecule type" value="Genomic_DNA"/>
</dbReference>
<feature type="signal peptide" evidence="1">
    <location>
        <begin position="1"/>
        <end position="23"/>
    </location>
</feature>
<proteinExistence type="predicted"/>
<dbReference type="Proteomes" id="UP000199501">
    <property type="component" value="Unassembled WGS sequence"/>
</dbReference>
<evidence type="ECO:0000256" key="1">
    <source>
        <dbReference type="SAM" id="SignalP"/>
    </source>
</evidence>
<feature type="chain" id="PRO_5038902480" description="DUF3558 domain-containing protein" evidence="1">
    <location>
        <begin position="24"/>
        <end position="321"/>
    </location>
</feature>
<organism evidence="2 3">
    <name type="scientific">Actinokineospora iranica</name>
    <dbReference type="NCBI Taxonomy" id="1271860"/>
    <lineage>
        <taxon>Bacteria</taxon>
        <taxon>Bacillati</taxon>
        <taxon>Actinomycetota</taxon>
        <taxon>Actinomycetes</taxon>
        <taxon>Pseudonocardiales</taxon>
        <taxon>Pseudonocardiaceae</taxon>
        <taxon>Actinokineospora</taxon>
    </lineage>
</organism>
<gene>
    <name evidence="2" type="ORF">SAMN05216174_11571</name>
</gene>
<evidence type="ECO:0008006" key="4">
    <source>
        <dbReference type="Google" id="ProtNLM"/>
    </source>
</evidence>
<protein>
    <recommendedName>
        <fullName evidence="4">DUF3558 domain-containing protein</fullName>
    </recommendedName>
</protein>
<dbReference type="STRING" id="1271860.SAMN05216174_11571"/>
<dbReference type="AlphaFoldDB" id="A0A1G6WL87"/>
<keyword evidence="3" id="KW-1185">Reference proteome</keyword>